<keyword evidence="1" id="KW-1133">Transmembrane helix</keyword>
<evidence type="ECO:0000313" key="4">
    <source>
        <dbReference type="Proteomes" id="UP000289758"/>
    </source>
</evidence>
<sequence length="310" mass="35096">MENKAKYTTVGLFVLLFAVAMVLFILWLARYDMKDNHAKEYRVYTKTSVAGLNKNSIVEYKGLDIGIIKDIRINSENLEEIEILLEITKPELIKIDTFVTIESQGVTGNKLLEVNGGMQSSELLLPENGKDFAVIPLSKSFFDKLTSSADNITQNIERVLNRFEFLLNEKNLTNIEELLKNSNLSSENLNRVLIKMQTLIDKSFTKTLNDLDKVIENDISASAKNINELSKNFNSVSLDIKELINKDVKDLIENLKDTTKSSKNIDVIIDKLETTLDKIDTTVENFNNGGGDMIFKTREINYGPGEKNEK</sequence>
<evidence type="ECO:0000259" key="2">
    <source>
        <dbReference type="Pfam" id="PF02470"/>
    </source>
</evidence>
<name>A0A4Q1AVW8_9BACT</name>
<keyword evidence="1" id="KW-0472">Membrane</keyword>
<comment type="caution">
    <text evidence="3">The sequence shown here is derived from an EMBL/GenBank/DDBJ whole genome shotgun (WGS) entry which is preliminary data.</text>
</comment>
<accession>A0A4Q1AVW8</accession>
<dbReference type="InterPro" id="IPR003399">
    <property type="entry name" value="Mce/MlaD"/>
</dbReference>
<feature type="transmembrane region" description="Helical" evidence="1">
    <location>
        <begin position="12"/>
        <end position="29"/>
    </location>
</feature>
<protein>
    <recommendedName>
        <fullName evidence="2">Mce/MlaD domain-containing protein</fullName>
    </recommendedName>
</protein>
<organism evidence="3 4">
    <name type="scientific">Halarcobacter ebronensis</name>
    <dbReference type="NCBI Taxonomy" id="1462615"/>
    <lineage>
        <taxon>Bacteria</taxon>
        <taxon>Pseudomonadati</taxon>
        <taxon>Campylobacterota</taxon>
        <taxon>Epsilonproteobacteria</taxon>
        <taxon>Campylobacterales</taxon>
        <taxon>Arcobacteraceae</taxon>
        <taxon>Halarcobacter</taxon>
    </lineage>
</organism>
<evidence type="ECO:0000313" key="3">
    <source>
        <dbReference type="EMBL" id="RXK04380.1"/>
    </source>
</evidence>
<keyword evidence="4" id="KW-1185">Reference proteome</keyword>
<dbReference type="AlphaFoldDB" id="A0A4Q1AVW8"/>
<dbReference type="RefSeq" id="WP_129087802.1">
    <property type="nucleotide sequence ID" value="NZ_CP053836.1"/>
</dbReference>
<evidence type="ECO:0000256" key="1">
    <source>
        <dbReference type="SAM" id="Phobius"/>
    </source>
</evidence>
<reference evidence="3 4" key="1">
    <citation type="submission" date="2017-10" db="EMBL/GenBank/DDBJ databases">
        <title>Genomics of the genus Arcobacter.</title>
        <authorList>
            <person name="Perez-Cataluna A."/>
            <person name="Figueras M.J."/>
        </authorList>
    </citation>
    <scope>NUCLEOTIDE SEQUENCE [LARGE SCALE GENOMIC DNA]</scope>
    <source>
        <strain evidence="3 4">CECT 8441</strain>
    </source>
</reference>
<feature type="domain" description="Mce/MlaD" evidence="2">
    <location>
        <begin position="41"/>
        <end position="116"/>
    </location>
</feature>
<dbReference type="PANTHER" id="PTHR36698:SF2">
    <property type="entry name" value="MCE_MLAD DOMAIN-CONTAINING PROTEIN"/>
    <property type="match status" value="1"/>
</dbReference>
<proteinExistence type="predicted"/>
<dbReference type="OrthoDB" id="5372112at2"/>
<dbReference type="Pfam" id="PF02470">
    <property type="entry name" value="MlaD"/>
    <property type="match status" value="1"/>
</dbReference>
<gene>
    <name evidence="3" type="ORF">CRV07_11475</name>
</gene>
<dbReference type="EMBL" id="PDKK01000010">
    <property type="protein sequence ID" value="RXK04380.1"/>
    <property type="molecule type" value="Genomic_DNA"/>
</dbReference>
<keyword evidence="1" id="KW-0812">Transmembrane</keyword>
<dbReference type="PANTHER" id="PTHR36698">
    <property type="entry name" value="BLL5892 PROTEIN"/>
    <property type="match status" value="1"/>
</dbReference>
<dbReference type="Proteomes" id="UP000289758">
    <property type="component" value="Unassembled WGS sequence"/>
</dbReference>